<dbReference type="Gene3D" id="3.30.2010.30">
    <property type="match status" value="1"/>
</dbReference>
<dbReference type="KEGG" id="pmal:PMUG01_14028500"/>
<keyword evidence="7" id="KW-0862">Zinc</keyword>
<name>A0A1A8WB06_PLAMA</name>
<feature type="domain" description="Peptidase M1 membrane alanine aminopeptidase" evidence="11">
    <location>
        <begin position="415"/>
        <end position="620"/>
    </location>
</feature>
<dbReference type="InterPro" id="IPR027268">
    <property type="entry name" value="Peptidase_M4/M1_CTD_sf"/>
</dbReference>
<evidence type="ECO:0000256" key="8">
    <source>
        <dbReference type="ARBA" id="ARBA00023049"/>
    </source>
</evidence>
<evidence type="ECO:0000256" key="3">
    <source>
        <dbReference type="ARBA" id="ARBA00022438"/>
    </source>
</evidence>
<reference evidence="16 18" key="3">
    <citation type="submission" date="2016-06" db="EMBL/GenBank/DDBJ databases">
        <authorList>
            <consortium name="Pathogen Informatics"/>
        </authorList>
    </citation>
    <scope>NUCLEOTIDE SEQUENCE [LARGE SCALE GENOMIC DNA]</scope>
</reference>
<dbReference type="EMBL" id="FLQW01001548">
    <property type="protein sequence ID" value="SBS90191.1"/>
    <property type="molecule type" value="Genomic_DNA"/>
</dbReference>
<dbReference type="GO" id="GO:0008237">
    <property type="term" value="F:metallopeptidase activity"/>
    <property type="evidence" value="ECO:0007669"/>
    <property type="project" value="UniProtKB-KW"/>
</dbReference>
<dbReference type="InterPro" id="IPR042097">
    <property type="entry name" value="Aminopeptidase_N-like_N_sf"/>
</dbReference>
<proteinExistence type="inferred from homology"/>
<keyword evidence="4" id="KW-0645">Protease</keyword>
<dbReference type="GO" id="GO:0016285">
    <property type="term" value="F:alanyl aminopeptidase activity"/>
    <property type="evidence" value="ECO:0007669"/>
    <property type="project" value="UniProtKB-EC"/>
</dbReference>
<dbReference type="SUPFAM" id="SSF55486">
    <property type="entry name" value="Metalloproteases ('zincins'), catalytic domain"/>
    <property type="match status" value="1"/>
</dbReference>
<dbReference type="InterPro" id="IPR001930">
    <property type="entry name" value="Peptidase_M1"/>
</dbReference>
<dbReference type="Pfam" id="PF17900">
    <property type="entry name" value="Peptidase_M1_N"/>
    <property type="match status" value="1"/>
</dbReference>
<dbReference type="EC" id="3.4.11.2" evidence="16"/>
<feature type="signal peptide" evidence="10">
    <location>
        <begin position="1"/>
        <end position="18"/>
    </location>
</feature>
<reference evidence="17" key="1">
    <citation type="submission" date="2016-05" db="EMBL/GenBank/DDBJ databases">
        <authorList>
            <person name="Naeem Raeece"/>
        </authorList>
    </citation>
    <scope>NUCLEOTIDE SEQUENCE [LARGE SCALE GENOMIC DNA]</scope>
</reference>
<dbReference type="InterPro" id="IPR045357">
    <property type="entry name" value="Aminopeptidase_N-like_N"/>
</dbReference>
<dbReference type="PANTHER" id="PTHR46322">
    <property type="entry name" value="PUROMYCIN-SENSITIVE AMINOPEPTIDASE"/>
    <property type="match status" value="1"/>
</dbReference>
<feature type="compositionally biased region" description="Polar residues" evidence="9">
    <location>
        <begin position="150"/>
        <end position="161"/>
    </location>
</feature>
<dbReference type="VEuPathDB" id="PlasmoDB:PmUG01_14028500"/>
<dbReference type="Proteomes" id="UP000078597">
    <property type="component" value="Unassembled WGS sequence"/>
</dbReference>
<dbReference type="RefSeq" id="XP_028864186.1">
    <property type="nucleotide sequence ID" value="XM_029007837.1"/>
</dbReference>
<evidence type="ECO:0000256" key="9">
    <source>
        <dbReference type="SAM" id="MobiDB-lite"/>
    </source>
</evidence>
<dbReference type="NCBIfam" id="TIGR02414">
    <property type="entry name" value="pepN_proteo"/>
    <property type="match status" value="1"/>
</dbReference>
<dbReference type="GeneID" id="39871596"/>
<dbReference type="Gene3D" id="2.60.40.1730">
    <property type="entry name" value="tricorn interacting facor f3 domain"/>
    <property type="match status" value="1"/>
</dbReference>
<dbReference type="InterPro" id="IPR024601">
    <property type="entry name" value="Peptidase_M1_pepN_C"/>
</dbReference>
<evidence type="ECO:0000259" key="11">
    <source>
        <dbReference type="Pfam" id="PF01433"/>
    </source>
</evidence>
<dbReference type="AlphaFoldDB" id="A0A1A8WB06"/>
<dbReference type="InterPro" id="IPR035414">
    <property type="entry name" value="Peptidase_M1_pepN_Ig-like"/>
</dbReference>
<evidence type="ECO:0000256" key="4">
    <source>
        <dbReference type="ARBA" id="ARBA00022670"/>
    </source>
</evidence>
<dbReference type="Pfam" id="PF01433">
    <property type="entry name" value="Peptidase_M1"/>
    <property type="match status" value="1"/>
</dbReference>
<feature type="domain" description="Peptidase M1 alanyl aminopeptidase C-terminal" evidence="13">
    <location>
        <begin position="739"/>
        <end position="1097"/>
    </location>
</feature>
<dbReference type="Pfam" id="PF17432">
    <property type="entry name" value="DUF3458_C"/>
    <property type="match status" value="1"/>
</dbReference>
<feature type="chain" id="PRO_5015059688" evidence="10">
    <location>
        <begin position="19"/>
        <end position="1101"/>
    </location>
</feature>
<evidence type="ECO:0000259" key="14">
    <source>
        <dbReference type="Pfam" id="PF17900"/>
    </source>
</evidence>
<dbReference type="GO" id="GO:0006508">
    <property type="term" value="P:proteolysis"/>
    <property type="evidence" value="ECO:0007669"/>
    <property type="project" value="UniProtKB-KW"/>
</dbReference>
<evidence type="ECO:0000256" key="10">
    <source>
        <dbReference type="SAM" id="SignalP"/>
    </source>
</evidence>
<dbReference type="InterPro" id="IPR037144">
    <property type="entry name" value="Peptidase_M1_pepN_C_sf"/>
</dbReference>
<dbReference type="Proteomes" id="UP000219813">
    <property type="component" value="Chromosome 14"/>
</dbReference>
<evidence type="ECO:0000313" key="17">
    <source>
        <dbReference type="Proteomes" id="UP000078597"/>
    </source>
</evidence>
<evidence type="ECO:0000313" key="16">
    <source>
        <dbReference type="EMBL" id="SCP03231.1"/>
    </source>
</evidence>
<comment type="cofactor">
    <cofactor evidence="1">
        <name>Zn(2+)</name>
        <dbReference type="ChEBI" id="CHEBI:29105"/>
    </cofactor>
</comment>
<dbReference type="InterPro" id="IPR038438">
    <property type="entry name" value="PepN_Ig-like_sf"/>
</dbReference>
<dbReference type="PANTHER" id="PTHR46322:SF1">
    <property type="entry name" value="PUROMYCIN-SENSITIVE AMINOPEPTIDASE"/>
    <property type="match status" value="1"/>
</dbReference>
<dbReference type="EMBL" id="LT594635">
    <property type="protein sequence ID" value="SCP03231.1"/>
    <property type="molecule type" value="Genomic_DNA"/>
</dbReference>
<dbReference type="GO" id="GO:0008270">
    <property type="term" value="F:zinc ion binding"/>
    <property type="evidence" value="ECO:0007669"/>
    <property type="project" value="InterPro"/>
</dbReference>
<feature type="domain" description="Aminopeptidase N-like N-terminal" evidence="14">
    <location>
        <begin position="207"/>
        <end position="375"/>
    </location>
</feature>
<dbReference type="Pfam" id="PF11940">
    <property type="entry name" value="DUF3458"/>
    <property type="match status" value="1"/>
</dbReference>
<keyword evidence="3 15" id="KW-0031">Aminopeptidase</keyword>
<protein>
    <submittedName>
        <fullName evidence="15">M1-family alanyl aminopeptidase, putative</fullName>
        <ecNumber evidence="16">3.4.11.2</ecNumber>
    </submittedName>
</protein>
<dbReference type="FunFam" id="3.30.2010.30:FF:000002">
    <property type="entry name" value="Putative aminopeptidase N"/>
    <property type="match status" value="1"/>
</dbReference>
<evidence type="ECO:0000256" key="2">
    <source>
        <dbReference type="ARBA" id="ARBA00010136"/>
    </source>
</evidence>
<dbReference type="Gene3D" id="2.60.40.1840">
    <property type="match status" value="1"/>
</dbReference>
<evidence type="ECO:0000259" key="12">
    <source>
        <dbReference type="Pfam" id="PF11940"/>
    </source>
</evidence>
<evidence type="ECO:0000256" key="1">
    <source>
        <dbReference type="ARBA" id="ARBA00001947"/>
    </source>
</evidence>
<evidence type="ECO:0000256" key="6">
    <source>
        <dbReference type="ARBA" id="ARBA00022801"/>
    </source>
</evidence>
<feature type="compositionally biased region" description="Low complexity" evidence="9">
    <location>
        <begin position="114"/>
        <end position="124"/>
    </location>
</feature>
<accession>A0A1A8WB06</accession>
<dbReference type="Gene3D" id="1.25.50.10">
    <property type="entry name" value="Peptidase M1, alanyl aminopeptidase, C-terminal domain"/>
    <property type="match status" value="1"/>
</dbReference>
<keyword evidence="6 16" id="KW-0378">Hydrolase</keyword>
<keyword evidence="10" id="KW-0732">Signal</keyword>
<keyword evidence="8" id="KW-0482">Metalloprotease</keyword>
<evidence type="ECO:0000256" key="5">
    <source>
        <dbReference type="ARBA" id="ARBA00022723"/>
    </source>
</evidence>
<dbReference type="OrthoDB" id="10031169at2759"/>
<feature type="compositionally biased region" description="Low complexity" evidence="9">
    <location>
        <begin position="162"/>
        <end position="178"/>
    </location>
</feature>
<dbReference type="CDD" id="cd09600">
    <property type="entry name" value="M1_APN"/>
    <property type="match status" value="1"/>
</dbReference>
<dbReference type="SUPFAM" id="SSF63737">
    <property type="entry name" value="Leukotriene A4 hydrolase N-terminal domain"/>
    <property type="match status" value="1"/>
</dbReference>
<evidence type="ECO:0000256" key="7">
    <source>
        <dbReference type="ARBA" id="ARBA00022833"/>
    </source>
</evidence>
<evidence type="ECO:0000259" key="13">
    <source>
        <dbReference type="Pfam" id="PF17432"/>
    </source>
</evidence>
<sequence>MILKKLLNFNIFLVTVLSLANTNYDKKNTCMIKNIFRNNSSSIVGRLLNVNSNKKKLSTHINFPSLIYEQIKFSKFLNLDNIFEKDIIKSIKHKIKRPPSYIIQKRLMSEKGDNNNNSNNSSVNNEKKRQGVITSNNDGADDKRLKSTNESDLGVTGTNDMNNGGISNNNNGANNSGNGNAGGKKDPKIHYRTDYRASGFAINNVTLNINIYDNETTVRSMLDMMTSEHYSGEDLVFDGVGLKINEISLDNKKLVEGEQYTYDNEFLTIFSKYVPKGKFVFGSEVIIHPETNYALTGLYKSKNIIVSQCEATGFRRITFFIDRPDMMAKYDVTLTAEKAKYPILLSNGDKLNEFEIPGGRHGARFNDPHLKPCYLFAVVAGDLKHLSDKYVTKFSKRNVELYVFAEEKYVSKLKWALECLKKAMKFDEDYFGLEYDLSRLNLVAVSDFNVGAMENKGLNIFNANSLLASKKTSIDFSYERILTVVGHEYFHNYTGNRVTLRDWFQLTLKEGLTVHRENLFSEQTTKTATFRLDHVDLIRSVQFLEDSSPLSHPIRPESYVSMENFYTTTVYDKGSEVMRMYQTILGDEYYKKGMEIYIKKNDGGTATCEDFNSAMNEAYKLKKGDSSYNLDQYLLWYSQSGTPHVTAEYIYDEHKKTFTINVSQYTNPDENQKEKKALFIPMKVGFINPRTGKEEIPEITYEFKKDKETFVIYNVNEKPIPSLFRGFSAPVYIKDNLTDEERILLLKYDTDSFVRYNVCVDLYMKQIEKNYNELLQAKSSQGNTDICASNAVNNDVNAGGDATLHGVEKSNLTPVSEDFINAMKYFLEDEHADPGFKSYIITLPRDRYIINHIKNVDTDVLADTRDFIYKQIGDKLNDLYFKIFKKIESKADDMTHFNDESYVDFEQINMRKLRNTLLTLLSKAKYPNMLDHIMQHSNSPYPSNWLTSFAVSAYYDKYFELYDKTYQLSKDDELLLQEWLKTASRSDRSDIYDIIKKLETEVLKDSKNPNVIRAVYLPFTFNLRYFNDISGKGYKLLADVIMKVDKFNPMVATQLCDPFKLWNKLDLKRQDLMLSEMNRVLEMENISNNLKEYLLRLTNKL</sequence>
<dbReference type="InterPro" id="IPR012779">
    <property type="entry name" value="Peptidase_M1_pepN"/>
</dbReference>
<dbReference type="Gene3D" id="1.10.390.10">
    <property type="entry name" value="Neutral Protease Domain 2"/>
    <property type="match status" value="1"/>
</dbReference>
<feature type="domain" description="Peptidase M1 alanyl aminopeptidase Ig-like fold" evidence="12">
    <location>
        <begin position="641"/>
        <end position="735"/>
    </location>
</feature>
<dbReference type="InterPro" id="IPR014782">
    <property type="entry name" value="Peptidase_M1_dom"/>
</dbReference>
<feature type="region of interest" description="Disordered" evidence="9">
    <location>
        <begin position="108"/>
        <end position="188"/>
    </location>
</feature>
<dbReference type="OMA" id="FKRWYSQ"/>
<organism evidence="15 17">
    <name type="scientific">Plasmodium malariae</name>
    <dbReference type="NCBI Taxonomy" id="5858"/>
    <lineage>
        <taxon>Eukaryota</taxon>
        <taxon>Sar</taxon>
        <taxon>Alveolata</taxon>
        <taxon>Apicomplexa</taxon>
        <taxon>Aconoidasida</taxon>
        <taxon>Haemosporida</taxon>
        <taxon>Plasmodiidae</taxon>
        <taxon>Plasmodium</taxon>
        <taxon>Plasmodium (Plasmodium)</taxon>
    </lineage>
</organism>
<gene>
    <name evidence="16" type="primary">M1AAP</name>
    <name evidence="15" type="ORF">PMALA_028930</name>
    <name evidence="16" type="ORF">PMUG01_14028500</name>
</gene>
<keyword evidence="5" id="KW-0479">Metal-binding</keyword>
<evidence type="ECO:0000313" key="18">
    <source>
        <dbReference type="Proteomes" id="UP000219813"/>
    </source>
</evidence>
<feature type="compositionally biased region" description="Basic and acidic residues" evidence="9">
    <location>
        <begin position="140"/>
        <end position="149"/>
    </location>
</feature>
<reference evidence="15" key="2">
    <citation type="submission" date="2016-05" db="EMBL/GenBank/DDBJ databases">
        <authorList>
            <person name="Lavstsen T."/>
            <person name="Jespersen J.S."/>
        </authorList>
    </citation>
    <scope>NUCLEOTIDE SEQUENCE [LARGE SCALE GENOMIC DNA]</scope>
</reference>
<evidence type="ECO:0000313" key="15">
    <source>
        <dbReference type="EMBL" id="SBS90191.1"/>
    </source>
</evidence>
<keyword evidence="18" id="KW-1185">Reference proteome</keyword>
<dbReference type="FunFam" id="2.60.40.1840:FF:000001">
    <property type="entry name" value="Aminopeptidase N"/>
    <property type="match status" value="1"/>
</dbReference>
<comment type="similarity">
    <text evidence="2">Belongs to the peptidase M1 family.</text>
</comment>
<dbReference type="PRINTS" id="PR00756">
    <property type="entry name" value="ALADIPTASE"/>
</dbReference>